<dbReference type="PROSITE" id="PS00411">
    <property type="entry name" value="KINESIN_MOTOR_1"/>
    <property type="match status" value="1"/>
</dbReference>
<comment type="caution">
    <text evidence="9">The sequence shown here is derived from an EMBL/GenBank/DDBJ whole genome shotgun (WGS) entry which is preliminary data.</text>
</comment>
<keyword evidence="4 5" id="KW-0505">Motor protein</keyword>
<dbReference type="Pfam" id="PF00225">
    <property type="entry name" value="Kinesin"/>
    <property type="match status" value="1"/>
</dbReference>
<dbReference type="SUPFAM" id="SSF52540">
    <property type="entry name" value="P-loop containing nucleoside triphosphate hydrolases"/>
    <property type="match status" value="1"/>
</dbReference>
<dbReference type="Proteomes" id="UP001556367">
    <property type="component" value="Unassembled WGS sequence"/>
</dbReference>
<evidence type="ECO:0000256" key="6">
    <source>
        <dbReference type="RuleBase" id="RU000394"/>
    </source>
</evidence>
<keyword evidence="2 5" id="KW-0547">Nucleotide-binding</keyword>
<dbReference type="Gene3D" id="3.40.850.10">
    <property type="entry name" value="Kinesin motor domain"/>
    <property type="match status" value="1"/>
</dbReference>
<protein>
    <recommendedName>
        <fullName evidence="6">Kinesin-like protein</fullName>
    </recommendedName>
</protein>
<evidence type="ECO:0000313" key="9">
    <source>
        <dbReference type="EMBL" id="KAL0950760.1"/>
    </source>
</evidence>
<dbReference type="InterPro" id="IPR027417">
    <property type="entry name" value="P-loop_NTPase"/>
</dbReference>
<dbReference type="InterPro" id="IPR036961">
    <property type="entry name" value="Kinesin_motor_dom_sf"/>
</dbReference>
<name>A0ABR3J5K6_9AGAR</name>
<dbReference type="InterPro" id="IPR019821">
    <property type="entry name" value="Kinesin_motor_CS"/>
</dbReference>
<dbReference type="PROSITE" id="PS50067">
    <property type="entry name" value="KINESIN_MOTOR_2"/>
    <property type="match status" value="1"/>
</dbReference>
<evidence type="ECO:0000256" key="4">
    <source>
        <dbReference type="ARBA" id="ARBA00023175"/>
    </source>
</evidence>
<evidence type="ECO:0000256" key="2">
    <source>
        <dbReference type="ARBA" id="ARBA00022741"/>
    </source>
</evidence>
<feature type="region of interest" description="Disordered" evidence="7">
    <location>
        <begin position="700"/>
        <end position="766"/>
    </location>
</feature>
<keyword evidence="1 6" id="KW-0493">Microtubule</keyword>
<dbReference type="PRINTS" id="PR00380">
    <property type="entry name" value="KINESINHEAVY"/>
</dbReference>
<accession>A0ABR3J5K6</accession>
<dbReference type="InterPro" id="IPR001752">
    <property type="entry name" value="Kinesin_motor_dom"/>
</dbReference>
<dbReference type="PANTHER" id="PTHR24115">
    <property type="entry name" value="KINESIN-RELATED"/>
    <property type="match status" value="1"/>
</dbReference>
<evidence type="ECO:0000259" key="8">
    <source>
        <dbReference type="PROSITE" id="PS50067"/>
    </source>
</evidence>
<dbReference type="PANTHER" id="PTHR24115:SF1008">
    <property type="entry name" value="KINESIN-LIKE PROTEIN SUBITO"/>
    <property type="match status" value="1"/>
</dbReference>
<evidence type="ECO:0000256" key="3">
    <source>
        <dbReference type="ARBA" id="ARBA00022840"/>
    </source>
</evidence>
<reference evidence="10" key="1">
    <citation type="submission" date="2024-06" db="EMBL/GenBank/DDBJ databases">
        <title>Multi-omics analyses provide insights into the biosynthesis of the anticancer antibiotic pleurotin in Hohenbuehelia grisea.</title>
        <authorList>
            <person name="Weaver J.A."/>
            <person name="Alberti F."/>
        </authorList>
    </citation>
    <scope>NUCLEOTIDE SEQUENCE [LARGE SCALE GENOMIC DNA]</scope>
    <source>
        <strain evidence="10">T-177</strain>
    </source>
</reference>
<keyword evidence="10" id="KW-1185">Reference proteome</keyword>
<feature type="binding site" evidence="5">
    <location>
        <begin position="173"/>
        <end position="180"/>
    </location>
    <ligand>
        <name>ATP</name>
        <dbReference type="ChEBI" id="CHEBI:30616"/>
    </ligand>
</feature>
<sequence length="810" mass="89111">MTRTKIPTTAAPAPTTARTTRAASKAKAMPPSTTLTTTTRSRKPLASRANAEASAPKPRKKAAKQAVTTSDDREPIMAYLRIRPHLKSEPSTSQPYLAHLSDSAVKMTDPSLSDPSSSRFRTSTIAPSGSSSVYTFSHVFPPETIQSDFFVKTTLPVVSDVLGGQNALLFTYGVTNSGKTYTVQGGSEPGTAGILPRTLDVIFNSIENLHGDGKFRPVRLNGVEPADPADSLPPRAEPPPELASIFSLDSEDSALNDVDPTSLTLDRNYEYTVWLSYAELYNEKMYDLLDSVSSSGASGSSRTTPHPTSLMRKALALRSSPSTDGSDTPGKYIASLSHHRIRTAAEAKSLLKLGQGYRRVFGTLANAVSSRSHAIVTIKILRTHRAERDNITAVQVSRLTLVDLAGSERTKLTGTSGDRLKEAGSINKSLMVLGQCMEALRNNQRRVASSLAREVTEDTRVDTREIKRRLSVVPFRHSRLTEVLMDYFTGDGGRTVMIVNVNPYDTGYDENAHVMRFAALAKEVYVSPTQAAVQRFPGSIFNAMKPESSTAVPAKKIGGRTTRKVTVETATGPGRKPSEAILEVVEEDAEENAAAREEEDEEPINPLVDALFDEVERLRLQLFECELKCAIIEADTREEVMQEMEERMHQMERVHARRLMSEVERNEMKTDAKIDFLHHSGLFGSPMKSPAKAHHNFTPVAESDEDQASHHSEYETAGQEENEDDEEWAPDSPSLRTKRTKALEQKKAVNPGEMDIDDDDDDDDDLLLKKAKPKRKLGVKHVVTEAEMARTAYTVEKAGSSNVRRLTGRQ</sequence>
<feature type="compositionally biased region" description="Low complexity" evidence="7">
    <location>
        <begin position="1"/>
        <end position="39"/>
    </location>
</feature>
<evidence type="ECO:0000256" key="7">
    <source>
        <dbReference type="SAM" id="MobiDB-lite"/>
    </source>
</evidence>
<dbReference type="EMBL" id="JASNQZ010000011">
    <property type="protein sequence ID" value="KAL0950760.1"/>
    <property type="molecule type" value="Genomic_DNA"/>
</dbReference>
<feature type="compositionally biased region" description="Acidic residues" evidence="7">
    <location>
        <begin position="754"/>
        <end position="765"/>
    </location>
</feature>
<evidence type="ECO:0000313" key="10">
    <source>
        <dbReference type="Proteomes" id="UP001556367"/>
    </source>
</evidence>
<dbReference type="InterPro" id="IPR027640">
    <property type="entry name" value="Kinesin-like_fam"/>
</dbReference>
<gene>
    <name evidence="9" type="ORF">HGRIS_007528</name>
</gene>
<feature type="compositionally biased region" description="Acidic residues" evidence="7">
    <location>
        <begin position="718"/>
        <end position="729"/>
    </location>
</feature>
<keyword evidence="3 5" id="KW-0067">ATP-binding</keyword>
<feature type="region of interest" description="Disordered" evidence="7">
    <location>
        <begin position="1"/>
        <end position="75"/>
    </location>
</feature>
<organism evidence="9 10">
    <name type="scientific">Hohenbuehelia grisea</name>
    <dbReference type="NCBI Taxonomy" id="104357"/>
    <lineage>
        <taxon>Eukaryota</taxon>
        <taxon>Fungi</taxon>
        <taxon>Dikarya</taxon>
        <taxon>Basidiomycota</taxon>
        <taxon>Agaricomycotina</taxon>
        <taxon>Agaricomycetes</taxon>
        <taxon>Agaricomycetidae</taxon>
        <taxon>Agaricales</taxon>
        <taxon>Pleurotineae</taxon>
        <taxon>Pleurotaceae</taxon>
        <taxon>Hohenbuehelia</taxon>
    </lineage>
</organism>
<feature type="domain" description="Kinesin motor" evidence="8">
    <location>
        <begin position="75"/>
        <end position="524"/>
    </location>
</feature>
<evidence type="ECO:0000256" key="1">
    <source>
        <dbReference type="ARBA" id="ARBA00022701"/>
    </source>
</evidence>
<dbReference type="SMART" id="SM00129">
    <property type="entry name" value="KISc"/>
    <property type="match status" value="1"/>
</dbReference>
<comment type="similarity">
    <text evidence="5 6">Belongs to the TRAFAC class myosin-kinesin ATPase superfamily. Kinesin family.</text>
</comment>
<evidence type="ECO:0000256" key="5">
    <source>
        <dbReference type="PROSITE-ProRule" id="PRU00283"/>
    </source>
</evidence>
<proteinExistence type="inferred from homology"/>